<dbReference type="EMBL" id="QKXF01000351">
    <property type="protein sequence ID" value="RQM12221.1"/>
    <property type="molecule type" value="Genomic_DNA"/>
</dbReference>
<dbReference type="PANTHER" id="PTHR19288">
    <property type="entry name" value="4-NITROPHENYLPHOSPHATASE-RELATED"/>
    <property type="match status" value="1"/>
</dbReference>
<keyword evidence="3" id="KW-1185">Reference proteome</keyword>
<dbReference type="EMBL" id="QLLG01000440">
    <property type="protein sequence ID" value="RMX63174.1"/>
    <property type="molecule type" value="Genomic_DNA"/>
</dbReference>
<organism evidence="1 3">
    <name type="scientific">Peronospora effusa</name>
    <dbReference type="NCBI Taxonomy" id="542832"/>
    <lineage>
        <taxon>Eukaryota</taxon>
        <taxon>Sar</taxon>
        <taxon>Stramenopiles</taxon>
        <taxon>Oomycota</taxon>
        <taxon>Peronosporomycetes</taxon>
        <taxon>Peronosporales</taxon>
        <taxon>Peronosporaceae</taxon>
        <taxon>Peronospora</taxon>
    </lineage>
</organism>
<dbReference type="GO" id="GO:0005737">
    <property type="term" value="C:cytoplasm"/>
    <property type="evidence" value="ECO:0007669"/>
    <property type="project" value="TreeGrafter"/>
</dbReference>
<dbReference type="PANTHER" id="PTHR19288:SF46">
    <property type="entry name" value="HALOACID DEHALOGENASE-LIKE HYDROLASE DOMAIN-CONTAINING PROTEIN 2"/>
    <property type="match status" value="1"/>
</dbReference>
<dbReference type="GO" id="GO:0016791">
    <property type="term" value="F:phosphatase activity"/>
    <property type="evidence" value="ECO:0007669"/>
    <property type="project" value="TreeGrafter"/>
</dbReference>
<dbReference type="AlphaFoldDB" id="A0A3M6V934"/>
<evidence type="ECO:0000313" key="1">
    <source>
        <dbReference type="EMBL" id="RMX63174.1"/>
    </source>
</evidence>
<evidence type="ECO:0000313" key="4">
    <source>
        <dbReference type="Proteomes" id="UP000286097"/>
    </source>
</evidence>
<dbReference type="InterPro" id="IPR036412">
    <property type="entry name" value="HAD-like_sf"/>
</dbReference>
<dbReference type="Proteomes" id="UP000286097">
    <property type="component" value="Unassembled WGS sequence"/>
</dbReference>
<evidence type="ECO:0008006" key="5">
    <source>
        <dbReference type="Google" id="ProtNLM"/>
    </source>
</evidence>
<dbReference type="SUPFAM" id="SSF56784">
    <property type="entry name" value="HAD-like"/>
    <property type="match status" value="1"/>
</dbReference>
<proteinExistence type="predicted"/>
<evidence type="ECO:0000313" key="2">
    <source>
        <dbReference type="EMBL" id="RQM12221.1"/>
    </source>
</evidence>
<evidence type="ECO:0000313" key="3">
    <source>
        <dbReference type="Proteomes" id="UP000282087"/>
    </source>
</evidence>
<reference evidence="3 4" key="1">
    <citation type="submission" date="2018-06" db="EMBL/GenBank/DDBJ databases">
        <title>Comparative genomics of downy mildews reveals potential adaptations to biotrophy.</title>
        <authorList>
            <person name="Fletcher K."/>
            <person name="Klosterman S.J."/>
            <person name="Derevnina L."/>
            <person name="Martin F."/>
            <person name="Koike S."/>
            <person name="Reyes Chin-Wo S."/>
            <person name="Mou B."/>
            <person name="Michelmore R."/>
        </authorList>
    </citation>
    <scope>NUCLEOTIDE SEQUENCE [LARGE SCALE GENOMIC DNA]</scope>
    <source>
        <strain evidence="2 4">R13</strain>
        <strain evidence="1 3">R14</strain>
    </source>
</reference>
<dbReference type="STRING" id="542832.A0A3M6V934"/>
<dbReference type="Proteomes" id="UP000282087">
    <property type="component" value="Unassembled WGS sequence"/>
</dbReference>
<gene>
    <name evidence="2" type="ORF">DD237_006418</name>
    <name evidence="1" type="ORF">DD238_005871</name>
</gene>
<protein>
    <recommendedName>
        <fullName evidence="5">4-nitrophenylphosphatase</fullName>
    </recommendedName>
</protein>
<comment type="caution">
    <text evidence="1">The sequence shown here is derived from an EMBL/GenBank/DDBJ whole genome shotgun (WGS) entry which is preliminary data.</text>
</comment>
<dbReference type="Pfam" id="PF13344">
    <property type="entry name" value="Hydrolase_6"/>
    <property type="match status" value="1"/>
</dbReference>
<accession>A0A3M6V934</accession>
<dbReference type="InterPro" id="IPR023214">
    <property type="entry name" value="HAD_sf"/>
</dbReference>
<name>A0A3M6V934_9STRA</name>
<dbReference type="VEuPathDB" id="FungiDB:DD237_006418"/>
<dbReference type="InterPro" id="IPR006357">
    <property type="entry name" value="HAD-SF_hydro_IIA"/>
</dbReference>
<dbReference type="Gene3D" id="3.40.50.1000">
    <property type="entry name" value="HAD superfamily/HAD-like"/>
    <property type="match status" value="1"/>
</dbReference>
<sequence length="90" mass="9845">MATTKKLAQRLTCESFKQWMQGLDAFLFDCDGVLWCGAAPIKGAAKTISLLRSLNKRVMFVTNNATNSRATYVKKLASQGITADEADIVT</sequence>